<reference evidence="9" key="1">
    <citation type="submission" date="2018-06" db="EMBL/GenBank/DDBJ databases">
        <authorList>
            <person name="Zhirakovskaya E."/>
        </authorList>
    </citation>
    <scope>NUCLEOTIDE SEQUENCE</scope>
</reference>
<evidence type="ECO:0000313" key="9">
    <source>
        <dbReference type="EMBL" id="VAW86787.1"/>
    </source>
</evidence>
<dbReference type="Gene3D" id="1.10.3720.10">
    <property type="entry name" value="MetI-like"/>
    <property type="match status" value="1"/>
</dbReference>
<dbReference type="AlphaFoldDB" id="A0A3B0ZHJ6"/>
<evidence type="ECO:0000256" key="5">
    <source>
        <dbReference type="ARBA" id="ARBA00022989"/>
    </source>
</evidence>
<feature type="transmembrane region" description="Helical" evidence="7">
    <location>
        <begin position="245"/>
        <end position="264"/>
    </location>
</feature>
<evidence type="ECO:0000256" key="3">
    <source>
        <dbReference type="ARBA" id="ARBA00022475"/>
    </source>
</evidence>
<feature type="transmembrane region" description="Helical" evidence="7">
    <location>
        <begin position="270"/>
        <end position="288"/>
    </location>
</feature>
<dbReference type="PANTHER" id="PTHR43386:SF1">
    <property type="entry name" value="D,D-DIPEPTIDE TRANSPORT SYSTEM PERMEASE PROTEIN DDPC-RELATED"/>
    <property type="match status" value="1"/>
</dbReference>
<keyword evidence="4 7" id="KW-0812">Transmembrane</keyword>
<feature type="domain" description="ABC transmembrane type-1" evidence="8">
    <location>
        <begin position="206"/>
        <end position="394"/>
    </location>
</feature>
<feature type="transmembrane region" description="Helical" evidence="7">
    <location>
        <begin position="327"/>
        <end position="353"/>
    </location>
</feature>
<dbReference type="InterPro" id="IPR050366">
    <property type="entry name" value="BP-dependent_transpt_permease"/>
</dbReference>
<dbReference type="Pfam" id="PF00528">
    <property type="entry name" value="BPD_transp_1"/>
    <property type="match status" value="1"/>
</dbReference>
<dbReference type="SUPFAM" id="SSF161098">
    <property type="entry name" value="MetI-like"/>
    <property type="match status" value="1"/>
</dbReference>
<organism evidence="9">
    <name type="scientific">hydrothermal vent metagenome</name>
    <dbReference type="NCBI Taxonomy" id="652676"/>
    <lineage>
        <taxon>unclassified sequences</taxon>
        <taxon>metagenomes</taxon>
        <taxon>ecological metagenomes</taxon>
    </lineage>
</organism>
<keyword evidence="3" id="KW-1003">Cell membrane</keyword>
<evidence type="ECO:0000256" key="7">
    <source>
        <dbReference type="SAM" id="Phobius"/>
    </source>
</evidence>
<dbReference type="GO" id="GO:0055085">
    <property type="term" value="P:transmembrane transport"/>
    <property type="evidence" value="ECO:0007669"/>
    <property type="project" value="InterPro"/>
</dbReference>
<keyword evidence="2" id="KW-0813">Transport</keyword>
<feature type="transmembrane region" description="Helical" evidence="7">
    <location>
        <begin position="46"/>
        <end position="65"/>
    </location>
</feature>
<name>A0A3B0ZHJ6_9ZZZZ</name>
<dbReference type="CDD" id="cd06261">
    <property type="entry name" value="TM_PBP2"/>
    <property type="match status" value="1"/>
</dbReference>
<gene>
    <name evidence="9" type="ORF">MNBD_GAMMA17-291</name>
</gene>
<dbReference type="PANTHER" id="PTHR43386">
    <property type="entry name" value="OLIGOPEPTIDE TRANSPORT SYSTEM PERMEASE PROTEIN APPC"/>
    <property type="match status" value="1"/>
</dbReference>
<keyword evidence="6 7" id="KW-0472">Membrane</keyword>
<dbReference type="InterPro" id="IPR035906">
    <property type="entry name" value="MetI-like_sf"/>
</dbReference>
<feature type="transmembrane region" description="Helical" evidence="7">
    <location>
        <begin position="208"/>
        <end position="233"/>
    </location>
</feature>
<protein>
    <submittedName>
        <fullName evidence="9">Dipeptide transport system permease protein DppC (TC 3.A.1.5.2)</fullName>
    </submittedName>
</protein>
<dbReference type="EMBL" id="UOFQ01000053">
    <property type="protein sequence ID" value="VAW86787.1"/>
    <property type="molecule type" value="Genomic_DNA"/>
</dbReference>
<feature type="transmembrane region" description="Helical" evidence="7">
    <location>
        <begin position="85"/>
        <end position="107"/>
    </location>
</feature>
<feature type="transmembrane region" description="Helical" evidence="7">
    <location>
        <begin position="373"/>
        <end position="393"/>
    </location>
</feature>
<accession>A0A3B0ZHJ6</accession>
<dbReference type="InterPro" id="IPR000515">
    <property type="entry name" value="MetI-like"/>
</dbReference>
<evidence type="ECO:0000259" key="8">
    <source>
        <dbReference type="PROSITE" id="PS50928"/>
    </source>
</evidence>
<proteinExistence type="predicted"/>
<dbReference type="PROSITE" id="PS50928">
    <property type="entry name" value="ABC_TM1"/>
    <property type="match status" value="1"/>
</dbReference>
<evidence type="ECO:0000256" key="1">
    <source>
        <dbReference type="ARBA" id="ARBA00004651"/>
    </source>
</evidence>
<evidence type="ECO:0000256" key="4">
    <source>
        <dbReference type="ARBA" id="ARBA00022692"/>
    </source>
</evidence>
<evidence type="ECO:0000256" key="6">
    <source>
        <dbReference type="ARBA" id="ARBA00023136"/>
    </source>
</evidence>
<comment type="subcellular location">
    <subcellularLocation>
        <location evidence="1">Cell membrane</location>
        <topology evidence="1">Multi-pass membrane protein</topology>
    </subcellularLocation>
</comment>
<keyword evidence="5 7" id="KW-1133">Transmembrane helix</keyword>
<dbReference type="GO" id="GO:0005886">
    <property type="term" value="C:plasma membrane"/>
    <property type="evidence" value="ECO:0007669"/>
    <property type="project" value="UniProtKB-SubCell"/>
</dbReference>
<sequence length="410" mass="45143">MTNSHKAEAVVSETLQADEHQSEKAANRSYAAQVLREAFTQWGARFGLFWIALLAAVAVFAPFLANSHPLLLKEGGEISSPMLTYLSMGDFVMLVVFFTIVVLIFLNIRFYKKVVVLFTTGTLTAIIAFMLVSPPQLTVYDQYRVKQAAGAYEWVIHAPIPYSPKDYIRDEGDTGLEAPLAAEERIHWFGTEENGADVLSRMIHASRIALGIGFVATGIAMLIGIIMGGLMGFFSGIVDMIGMRLMEIFEAVPTLFLLLTFIAFFDRSLYMMMVIIGVTSWPGYARFVRAEFLRLRQQEFVQAATACGLPLRSILFRHMLPNGIAPILVAASFGVASAILAEATLSFLGLGLVDDPSWGQMLNQAVQSSTFNWWMALFPGGAIFLTVFAYNLMGESLRDAIDPNLKKSAG</sequence>
<evidence type="ECO:0000256" key="2">
    <source>
        <dbReference type="ARBA" id="ARBA00022448"/>
    </source>
</evidence>
<feature type="transmembrane region" description="Helical" evidence="7">
    <location>
        <begin position="114"/>
        <end position="132"/>
    </location>
</feature>